<name>A0A6N9PYS0_9BACL</name>
<sequence length="153" mass="17691">MSTKDNQNTIKEFHRKCAVNLFNQVWDLLQKETRNTMEDDTMIHAAHASRYHWGIVGKEENLARGEWQISRVYSVLKKSEGAIYHAQRCLDICLENGIGDWDLAFAYEALARAYTITDDIEETNKYLKLANEAGEKIKDPKDKEVLIKDLKTV</sequence>
<dbReference type="SUPFAM" id="SSF48452">
    <property type="entry name" value="TPR-like"/>
    <property type="match status" value="1"/>
</dbReference>
<dbReference type="InterPro" id="IPR011990">
    <property type="entry name" value="TPR-like_helical_dom_sf"/>
</dbReference>
<comment type="caution">
    <text evidence="1">The sequence shown here is derived from an EMBL/GenBank/DDBJ whole genome shotgun (WGS) entry which is preliminary data.</text>
</comment>
<accession>A0A6N9PYS0</accession>
<gene>
    <name evidence="1" type="ORF">ERL59_06850</name>
</gene>
<reference evidence="1 2" key="1">
    <citation type="submission" date="2019-01" db="EMBL/GenBank/DDBJ databases">
        <title>Chengkuizengella sp. nov., isolated from deep-sea sediment of East Pacific Ocean.</title>
        <authorList>
            <person name="Yang J."/>
            <person name="Lai Q."/>
            <person name="Shao Z."/>
        </authorList>
    </citation>
    <scope>NUCLEOTIDE SEQUENCE [LARGE SCALE GENOMIC DNA]</scope>
    <source>
        <strain evidence="1 2">YPA3-1-1</strain>
    </source>
</reference>
<organism evidence="1 2">
    <name type="scientific">Chengkuizengella marina</name>
    <dbReference type="NCBI Taxonomy" id="2507566"/>
    <lineage>
        <taxon>Bacteria</taxon>
        <taxon>Bacillati</taxon>
        <taxon>Bacillota</taxon>
        <taxon>Bacilli</taxon>
        <taxon>Bacillales</taxon>
        <taxon>Paenibacillaceae</taxon>
        <taxon>Chengkuizengella</taxon>
    </lineage>
</organism>
<dbReference type="OrthoDB" id="1952168at2"/>
<dbReference type="EMBL" id="SIJB01000017">
    <property type="protein sequence ID" value="NBI28671.1"/>
    <property type="molecule type" value="Genomic_DNA"/>
</dbReference>
<keyword evidence="2" id="KW-1185">Reference proteome</keyword>
<dbReference type="Gene3D" id="1.25.40.10">
    <property type="entry name" value="Tetratricopeptide repeat domain"/>
    <property type="match status" value="1"/>
</dbReference>
<dbReference type="RefSeq" id="WP_160645468.1">
    <property type="nucleotide sequence ID" value="NZ_SIJB01000017.1"/>
</dbReference>
<proteinExistence type="predicted"/>
<dbReference type="AlphaFoldDB" id="A0A6N9PYS0"/>
<evidence type="ECO:0000313" key="1">
    <source>
        <dbReference type="EMBL" id="NBI28671.1"/>
    </source>
</evidence>
<dbReference type="Proteomes" id="UP000448943">
    <property type="component" value="Unassembled WGS sequence"/>
</dbReference>
<evidence type="ECO:0000313" key="2">
    <source>
        <dbReference type="Proteomes" id="UP000448943"/>
    </source>
</evidence>
<protein>
    <submittedName>
        <fullName evidence="1">Uncharacterized protein</fullName>
    </submittedName>
</protein>